<keyword evidence="1" id="KW-1133">Transmembrane helix</keyword>
<feature type="transmembrane region" description="Helical" evidence="1">
    <location>
        <begin position="77"/>
        <end position="95"/>
    </location>
</feature>
<gene>
    <name evidence="2" type="primary">orf2</name>
</gene>
<reference evidence="2" key="1">
    <citation type="submission" date="2019-03" db="EMBL/GenBank/DDBJ databases">
        <title>Genetic characterization of the O-antigen and development of a molecular serotyping scheme for Enterobacter cloacae.</title>
        <authorList>
            <person name="Li Y."/>
            <person name="Huang J."/>
            <person name="Wang X."/>
            <person name="Xu C."/>
            <person name="Han T."/>
            <person name="Guo X."/>
        </authorList>
    </citation>
    <scope>NUCLEOTIDE SEQUENCE</scope>
    <source>
        <strain evidence="2">NCTC 11593</strain>
    </source>
</reference>
<accession>A0A6B9XT90</accession>
<dbReference type="AlphaFoldDB" id="A0A6B9XT90"/>
<evidence type="ECO:0008006" key="3">
    <source>
        <dbReference type="Google" id="ProtNLM"/>
    </source>
</evidence>
<feature type="transmembrane region" description="Helical" evidence="1">
    <location>
        <begin position="47"/>
        <end position="65"/>
    </location>
</feature>
<feature type="transmembrane region" description="Helical" evidence="1">
    <location>
        <begin position="183"/>
        <end position="208"/>
    </location>
</feature>
<name>A0A6B9XT90_ENTCL</name>
<protein>
    <recommendedName>
        <fullName evidence="3">WbuO</fullName>
    </recommendedName>
</protein>
<evidence type="ECO:0000256" key="1">
    <source>
        <dbReference type="SAM" id="Phobius"/>
    </source>
</evidence>
<evidence type="ECO:0000313" key="2">
    <source>
        <dbReference type="EMBL" id="QHR93342.1"/>
    </source>
</evidence>
<feature type="transmembrane region" description="Helical" evidence="1">
    <location>
        <begin position="237"/>
        <end position="256"/>
    </location>
</feature>
<sequence>MMRFFGVKTKLTLLESNNIMQNIQKKMFYIPFLYFINTRSKNIIKSLSWVCIYIIPILLFLMIYKFEFFSIADFYKFLLSLILVYTLYEIGYIYNDTETIKHEKKPTIRLNSEQFVFYETNKTNIYACRCILAVLLTAIIIVMGSPVLLALLPWAIIFVYTLYNYFRSRINLLLHFILVVLRYGSPLLIVLGFDSNIILITIFIFPMINLLERCGEKRFDLVFFQSKWFKKHNYLRVFYYFICTLIGSLCYLLYGGVTLRTFMLISIYYLLYRSLSAVYINKQG</sequence>
<keyword evidence="1" id="KW-0812">Transmembrane</keyword>
<feature type="transmembrane region" description="Helical" evidence="1">
    <location>
        <begin position="130"/>
        <end position="163"/>
    </location>
</feature>
<feature type="transmembrane region" description="Helical" evidence="1">
    <location>
        <begin position="262"/>
        <end position="280"/>
    </location>
</feature>
<dbReference type="EMBL" id="MK595736">
    <property type="protein sequence ID" value="QHR93342.1"/>
    <property type="molecule type" value="Genomic_DNA"/>
</dbReference>
<proteinExistence type="predicted"/>
<organism evidence="2">
    <name type="scientific">Enterobacter cloacae</name>
    <dbReference type="NCBI Taxonomy" id="550"/>
    <lineage>
        <taxon>Bacteria</taxon>
        <taxon>Pseudomonadati</taxon>
        <taxon>Pseudomonadota</taxon>
        <taxon>Gammaproteobacteria</taxon>
        <taxon>Enterobacterales</taxon>
        <taxon>Enterobacteriaceae</taxon>
        <taxon>Enterobacter</taxon>
        <taxon>Enterobacter cloacae complex</taxon>
    </lineage>
</organism>
<keyword evidence="1" id="KW-0472">Membrane</keyword>